<protein>
    <submittedName>
        <fullName evidence="1">Uncharacterized protein</fullName>
    </submittedName>
</protein>
<reference evidence="1 2" key="2">
    <citation type="journal article" date="2022" name="Mol. Ecol. Resour.">
        <title>The genomes of chicory, endive, great burdock and yacon provide insights into Asteraceae paleo-polyploidization history and plant inulin production.</title>
        <authorList>
            <person name="Fan W."/>
            <person name="Wang S."/>
            <person name="Wang H."/>
            <person name="Wang A."/>
            <person name="Jiang F."/>
            <person name="Liu H."/>
            <person name="Zhao H."/>
            <person name="Xu D."/>
            <person name="Zhang Y."/>
        </authorList>
    </citation>
    <scope>NUCLEOTIDE SEQUENCE [LARGE SCALE GENOMIC DNA]</scope>
    <source>
        <strain evidence="2">cv. Punajuju</strain>
        <tissue evidence="1">Leaves</tissue>
    </source>
</reference>
<reference evidence="2" key="1">
    <citation type="journal article" date="2022" name="Mol. Ecol. Resour.">
        <title>The genomes of chicory, endive, great burdock and yacon provide insights into Asteraceae palaeo-polyploidization history and plant inulin production.</title>
        <authorList>
            <person name="Fan W."/>
            <person name="Wang S."/>
            <person name="Wang H."/>
            <person name="Wang A."/>
            <person name="Jiang F."/>
            <person name="Liu H."/>
            <person name="Zhao H."/>
            <person name="Xu D."/>
            <person name="Zhang Y."/>
        </authorList>
    </citation>
    <scope>NUCLEOTIDE SEQUENCE [LARGE SCALE GENOMIC DNA]</scope>
    <source>
        <strain evidence="2">cv. Punajuju</strain>
    </source>
</reference>
<accession>A0ACB8ZLF8</accession>
<gene>
    <name evidence="1" type="ORF">L2E82_42640</name>
</gene>
<keyword evidence="2" id="KW-1185">Reference proteome</keyword>
<dbReference type="Proteomes" id="UP001055811">
    <property type="component" value="Linkage Group LG08"/>
</dbReference>
<proteinExistence type="predicted"/>
<organism evidence="1 2">
    <name type="scientific">Cichorium intybus</name>
    <name type="common">Chicory</name>
    <dbReference type="NCBI Taxonomy" id="13427"/>
    <lineage>
        <taxon>Eukaryota</taxon>
        <taxon>Viridiplantae</taxon>
        <taxon>Streptophyta</taxon>
        <taxon>Embryophyta</taxon>
        <taxon>Tracheophyta</taxon>
        <taxon>Spermatophyta</taxon>
        <taxon>Magnoliopsida</taxon>
        <taxon>eudicotyledons</taxon>
        <taxon>Gunneridae</taxon>
        <taxon>Pentapetalae</taxon>
        <taxon>asterids</taxon>
        <taxon>campanulids</taxon>
        <taxon>Asterales</taxon>
        <taxon>Asteraceae</taxon>
        <taxon>Cichorioideae</taxon>
        <taxon>Cichorieae</taxon>
        <taxon>Cichoriinae</taxon>
        <taxon>Cichorium</taxon>
    </lineage>
</organism>
<evidence type="ECO:0000313" key="2">
    <source>
        <dbReference type="Proteomes" id="UP001055811"/>
    </source>
</evidence>
<evidence type="ECO:0000313" key="1">
    <source>
        <dbReference type="EMBL" id="KAI3698804.1"/>
    </source>
</evidence>
<sequence length="298" mass="34208">MHTSSMFFSQGEEASSSTKTAQCTVSCMYQAHIGGFWRTVTALWTKNIMHHSLNILVESMESSDRRHTCKVDLKPWHFWGKKSYKTFEVDSLQIDVYWDFRSARFSGSPEPSSDFYVALICDEEVVLLIGDLQKKLYKRTKSRPGVDTILFFKKEHVFGKKSFTTKAKFDKESKDYEIMVESSISSGCKDPEMWISIDGIVLIHIRNLQWKFRGNETVLVNKQPIEVLWDVHAWLFLSPGSNHGTFIFKPGQPYSESDKEDDMSQDGTEEGDNNSVSSAYSSSKSPQCCVFLYAWKIE</sequence>
<comment type="caution">
    <text evidence="1">The sequence shown here is derived from an EMBL/GenBank/DDBJ whole genome shotgun (WGS) entry which is preliminary data.</text>
</comment>
<dbReference type="EMBL" id="CM042016">
    <property type="protein sequence ID" value="KAI3698804.1"/>
    <property type="molecule type" value="Genomic_DNA"/>
</dbReference>
<name>A0ACB8ZLF8_CICIN</name>